<dbReference type="EMBL" id="JAGTPG010000002">
    <property type="protein sequence ID" value="MBR8642072.1"/>
    <property type="molecule type" value="Genomic_DNA"/>
</dbReference>
<gene>
    <name evidence="2" type="ORF">KEF29_28975</name>
</gene>
<organism evidence="2 3">
    <name type="scientific">Streptomyces tuirus</name>
    <dbReference type="NCBI Taxonomy" id="68278"/>
    <lineage>
        <taxon>Bacteria</taxon>
        <taxon>Bacillati</taxon>
        <taxon>Actinomycetota</taxon>
        <taxon>Actinomycetes</taxon>
        <taxon>Kitasatosporales</taxon>
        <taxon>Streptomycetaceae</taxon>
        <taxon>Streptomyces</taxon>
    </lineage>
</organism>
<evidence type="ECO:0000259" key="1">
    <source>
        <dbReference type="Pfam" id="PF04149"/>
    </source>
</evidence>
<keyword evidence="3" id="KW-1185">Reference proteome</keyword>
<name>A0A941FL74_9ACTN</name>
<protein>
    <submittedName>
        <fullName evidence="2">DUF397 domain-containing protein</fullName>
    </submittedName>
</protein>
<accession>A0A941FL74</accession>
<dbReference type="Proteomes" id="UP000682308">
    <property type="component" value="Unassembled WGS sequence"/>
</dbReference>
<dbReference type="InterPro" id="IPR007278">
    <property type="entry name" value="DUF397"/>
</dbReference>
<sequence>MNDIATPSNEPTAVAWFKSSHSGGEGNECVEIANLRTGVGLRDSKTPDGGTLTVSTGAFAAFIASVAKGQRGNRCP</sequence>
<feature type="domain" description="DUF397" evidence="1">
    <location>
        <begin position="15"/>
        <end position="66"/>
    </location>
</feature>
<reference evidence="2 3" key="1">
    <citation type="submission" date="2021-04" db="EMBL/GenBank/DDBJ databases">
        <title>Characterization of the biosynthetic gene cluster of new lipopeptides with antitumor activity in the genome of the marine Streptomyces PHM034.</title>
        <authorList>
            <person name="Ceniceros A."/>
            <person name="Canedo L."/>
            <person name="Mendez C."/>
            <person name="Olano C."/>
            <person name="Schleissner C."/>
            <person name="Cuevas C."/>
            <person name="De La Calle F."/>
            <person name="Salas J.A."/>
        </authorList>
    </citation>
    <scope>NUCLEOTIDE SEQUENCE [LARGE SCALE GENOMIC DNA]</scope>
    <source>
        <strain evidence="2 3">PHM034</strain>
    </source>
</reference>
<evidence type="ECO:0000313" key="3">
    <source>
        <dbReference type="Proteomes" id="UP000682308"/>
    </source>
</evidence>
<proteinExistence type="predicted"/>
<comment type="caution">
    <text evidence="2">The sequence shown here is derived from an EMBL/GenBank/DDBJ whole genome shotgun (WGS) entry which is preliminary data.</text>
</comment>
<dbReference type="AlphaFoldDB" id="A0A941FL74"/>
<dbReference type="Pfam" id="PF04149">
    <property type="entry name" value="DUF397"/>
    <property type="match status" value="1"/>
</dbReference>
<evidence type="ECO:0000313" key="2">
    <source>
        <dbReference type="EMBL" id="MBR8642072.1"/>
    </source>
</evidence>